<reference evidence="2" key="2">
    <citation type="submission" date="2023-01" db="EMBL/GenBank/DDBJ databases">
        <title>Draft genome sequence of Maritalea porphyrae strain NBRC 107169.</title>
        <authorList>
            <person name="Sun Q."/>
            <person name="Mori K."/>
        </authorList>
    </citation>
    <scope>NUCLEOTIDE SEQUENCE</scope>
    <source>
        <strain evidence="2">NBRC 107169</strain>
    </source>
</reference>
<keyword evidence="1" id="KW-1133">Transmembrane helix</keyword>
<keyword evidence="1" id="KW-0472">Membrane</keyword>
<keyword evidence="1" id="KW-0812">Transmembrane</keyword>
<name>A0ABQ5UVI7_9HYPH</name>
<organism evidence="2 3">
    <name type="scientific">Maritalea porphyrae</name>
    <dbReference type="NCBI Taxonomy" id="880732"/>
    <lineage>
        <taxon>Bacteria</taxon>
        <taxon>Pseudomonadati</taxon>
        <taxon>Pseudomonadota</taxon>
        <taxon>Alphaproteobacteria</taxon>
        <taxon>Hyphomicrobiales</taxon>
        <taxon>Devosiaceae</taxon>
        <taxon>Maritalea</taxon>
    </lineage>
</organism>
<feature type="transmembrane region" description="Helical" evidence="1">
    <location>
        <begin position="7"/>
        <end position="23"/>
    </location>
</feature>
<evidence type="ECO:0000313" key="3">
    <source>
        <dbReference type="Proteomes" id="UP001161405"/>
    </source>
</evidence>
<evidence type="ECO:0000256" key="1">
    <source>
        <dbReference type="SAM" id="Phobius"/>
    </source>
</evidence>
<reference evidence="2" key="1">
    <citation type="journal article" date="2014" name="Int. J. Syst. Evol. Microbiol.">
        <title>Complete genome of a new Firmicutes species belonging to the dominant human colonic microbiota ('Ruminococcus bicirculans') reveals two chromosomes and a selective capacity to utilize plant glucans.</title>
        <authorList>
            <consortium name="NISC Comparative Sequencing Program"/>
            <person name="Wegmann U."/>
            <person name="Louis P."/>
            <person name="Goesmann A."/>
            <person name="Henrissat B."/>
            <person name="Duncan S.H."/>
            <person name="Flint H.J."/>
        </authorList>
    </citation>
    <scope>NUCLEOTIDE SEQUENCE</scope>
    <source>
        <strain evidence="2">NBRC 107169</strain>
    </source>
</reference>
<dbReference type="EMBL" id="BSNI01000002">
    <property type="protein sequence ID" value="GLQ18419.1"/>
    <property type="molecule type" value="Genomic_DNA"/>
</dbReference>
<keyword evidence="3" id="KW-1185">Reference proteome</keyword>
<proteinExistence type="predicted"/>
<dbReference type="Proteomes" id="UP001161405">
    <property type="component" value="Unassembled WGS sequence"/>
</dbReference>
<evidence type="ECO:0000313" key="2">
    <source>
        <dbReference type="EMBL" id="GLQ18419.1"/>
    </source>
</evidence>
<gene>
    <name evidence="2" type="ORF">GCM10007879_26680</name>
</gene>
<dbReference type="RefSeq" id="WP_284365337.1">
    <property type="nucleotide sequence ID" value="NZ_BSNI01000002.1"/>
</dbReference>
<feature type="transmembrane region" description="Helical" evidence="1">
    <location>
        <begin position="29"/>
        <end position="51"/>
    </location>
</feature>
<comment type="caution">
    <text evidence="2">The sequence shown here is derived from an EMBL/GenBank/DDBJ whole genome shotgun (WGS) entry which is preliminary data.</text>
</comment>
<sequence length="235" mass="26349">MRKISLAALLISLSIIPLFYWWFQPSLVVLAGFGAFSIVSAFAVPFSYHLLGYEKRDQQRVLAAKEQANYERILAEIRTISHDLNEIGEEEGSRQTERLLGMVDDYHEVITKRFADSPLSVSAHAEIAQRVQNIVVQNLSDLVVVARSVAGIDRDDLVATKADVGADAAIERRLELVDTQRTKMREIIEANRTLLTALAETLVEVANIQKLGNAEHEEAILRLRELAARAKKFQI</sequence>
<accession>A0ABQ5UVI7</accession>
<protein>
    <submittedName>
        <fullName evidence="2">Uncharacterized protein</fullName>
    </submittedName>
</protein>